<dbReference type="Gene3D" id="3.50.50.60">
    <property type="entry name" value="FAD/NAD(P)-binding domain"/>
    <property type="match status" value="1"/>
</dbReference>
<sequence length="508" mass="55603">MTARLDSLWADRSASKHRLYRLDRDVRTDVCVIGAGIAGLTIARCLREAGHDVVILDRRGVGTGETGRSSAHVSFALDDRLCALEDQHGEEGARRAVESHRAAVDLIERWSGEAAGFTRVDGYLLRAPSSAQDLLEREAEAARRLGVEVHADCVPALRIDGGRALRFPDQARIDPLAYVRGLERTFRDDGGRVFRAEAISVEDGEPCRVVTSEGPHVDCRAVVVCTNVPFHRRVAYHTKQAPYRSFLLAFEAPRDLLPDALFWDSGDPYHYLRWIDGAGDVDLLLIGGADHKVGQRAPDEAPFRELEAWARAHLPGLGALRRSWSGQIIEPVDGLAYIGRDVGARNVYVVTGDSGNGITHGTLAGPLIATLIGGEDHPWRTVYDPSRKQFGREWVKENANVAWQYHDWITPTDAGGVETIARGEGRIVRRGLQLCAVHRDGHGTLHAYSARCPHLGCVVRWNRAERSWDCPCHGSRFEAANGAVLNGPAASGLAAIDPATFGDDEPAE</sequence>
<evidence type="ECO:0000256" key="2">
    <source>
        <dbReference type="ARBA" id="ARBA00022723"/>
    </source>
</evidence>
<organism evidence="8 9">
    <name type="scientific">Rhodanobacter denitrificans</name>
    <dbReference type="NCBI Taxonomy" id="666685"/>
    <lineage>
        <taxon>Bacteria</taxon>
        <taxon>Pseudomonadati</taxon>
        <taxon>Pseudomonadota</taxon>
        <taxon>Gammaproteobacteria</taxon>
        <taxon>Lysobacterales</taxon>
        <taxon>Rhodanobacteraceae</taxon>
        <taxon>Rhodanobacter</taxon>
    </lineage>
</organism>
<keyword evidence="6" id="KW-1015">Disulfide bond</keyword>
<name>A0A2W5K082_9GAMM</name>
<feature type="domain" description="Rieske" evidence="7">
    <location>
        <begin position="412"/>
        <end position="507"/>
    </location>
</feature>
<dbReference type="Gene3D" id="3.30.9.10">
    <property type="entry name" value="D-Amino Acid Oxidase, subunit A, domain 2"/>
    <property type="match status" value="1"/>
</dbReference>
<keyword evidence="2" id="KW-0479">Metal-binding</keyword>
<proteinExistence type="predicted"/>
<dbReference type="PANTHER" id="PTHR13847">
    <property type="entry name" value="SARCOSINE DEHYDROGENASE-RELATED"/>
    <property type="match status" value="1"/>
</dbReference>
<dbReference type="InterPro" id="IPR036922">
    <property type="entry name" value="Rieske_2Fe-2S_sf"/>
</dbReference>
<keyword evidence="4" id="KW-0408">Iron</keyword>
<dbReference type="Gene3D" id="2.102.10.10">
    <property type="entry name" value="Rieske [2Fe-2S] iron-sulphur domain"/>
    <property type="match status" value="1"/>
</dbReference>
<evidence type="ECO:0000313" key="8">
    <source>
        <dbReference type="EMBL" id="PZQ10506.1"/>
    </source>
</evidence>
<evidence type="ECO:0000259" key="7">
    <source>
        <dbReference type="PROSITE" id="PS51296"/>
    </source>
</evidence>
<dbReference type="InterPro" id="IPR005805">
    <property type="entry name" value="Rieske_Fe-S_prot_C"/>
</dbReference>
<evidence type="ECO:0000313" key="9">
    <source>
        <dbReference type="Proteomes" id="UP000249046"/>
    </source>
</evidence>
<dbReference type="PANTHER" id="PTHR13847:SF281">
    <property type="entry name" value="FAD DEPENDENT OXIDOREDUCTASE DOMAIN-CONTAINING PROTEIN"/>
    <property type="match status" value="1"/>
</dbReference>
<dbReference type="InterPro" id="IPR006076">
    <property type="entry name" value="FAD-dep_OxRdtase"/>
</dbReference>
<gene>
    <name evidence="8" type="ORF">DI564_16110</name>
</gene>
<dbReference type="Pfam" id="PF00355">
    <property type="entry name" value="Rieske"/>
    <property type="match status" value="1"/>
</dbReference>
<dbReference type="GO" id="GO:0046872">
    <property type="term" value="F:metal ion binding"/>
    <property type="evidence" value="ECO:0007669"/>
    <property type="project" value="UniProtKB-KW"/>
</dbReference>
<keyword evidence="5" id="KW-0411">Iron-sulfur</keyword>
<evidence type="ECO:0000256" key="6">
    <source>
        <dbReference type="ARBA" id="ARBA00023157"/>
    </source>
</evidence>
<dbReference type="Proteomes" id="UP000249046">
    <property type="component" value="Unassembled WGS sequence"/>
</dbReference>
<dbReference type="InterPro" id="IPR036188">
    <property type="entry name" value="FAD/NAD-bd_sf"/>
</dbReference>
<keyword evidence="3" id="KW-0560">Oxidoreductase</keyword>
<protein>
    <submittedName>
        <fullName evidence="8">FAD-dependent oxidoreductase</fullName>
    </submittedName>
</protein>
<dbReference type="SUPFAM" id="SSF51905">
    <property type="entry name" value="FAD/NAD(P)-binding domain"/>
    <property type="match status" value="1"/>
</dbReference>
<accession>A0A2W5K082</accession>
<comment type="caution">
    <text evidence="8">The sequence shown here is derived from an EMBL/GenBank/DDBJ whole genome shotgun (WGS) entry which is preliminary data.</text>
</comment>
<dbReference type="GO" id="GO:0051537">
    <property type="term" value="F:2 iron, 2 sulfur cluster binding"/>
    <property type="evidence" value="ECO:0007669"/>
    <property type="project" value="UniProtKB-KW"/>
</dbReference>
<reference evidence="8 9" key="1">
    <citation type="submission" date="2017-08" db="EMBL/GenBank/DDBJ databases">
        <title>Infants hospitalized years apart are colonized by the same room-sourced microbial strains.</title>
        <authorList>
            <person name="Brooks B."/>
            <person name="Olm M.R."/>
            <person name="Firek B.A."/>
            <person name="Baker R."/>
            <person name="Thomas B.C."/>
            <person name="Morowitz M.J."/>
            <person name="Banfield J.F."/>
        </authorList>
    </citation>
    <scope>NUCLEOTIDE SEQUENCE [LARGE SCALE GENOMIC DNA]</scope>
    <source>
        <strain evidence="8">S2_005_003_R2_42</strain>
    </source>
</reference>
<dbReference type="EMBL" id="QFPO01000020">
    <property type="protein sequence ID" value="PZQ10506.1"/>
    <property type="molecule type" value="Genomic_DNA"/>
</dbReference>
<evidence type="ECO:0000256" key="5">
    <source>
        <dbReference type="ARBA" id="ARBA00023014"/>
    </source>
</evidence>
<dbReference type="AlphaFoldDB" id="A0A2W5K082"/>
<dbReference type="GO" id="GO:0016491">
    <property type="term" value="F:oxidoreductase activity"/>
    <property type="evidence" value="ECO:0007669"/>
    <property type="project" value="UniProtKB-KW"/>
</dbReference>
<dbReference type="PRINTS" id="PR00162">
    <property type="entry name" value="RIESKE"/>
</dbReference>
<dbReference type="Pfam" id="PF01266">
    <property type="entry name" value="DAO"/>
    <property type="match status" value="1"/>
</dbReference>
<evidence type="ECO:0000256" key="1">
    <source>
        <dbReference type="ARBA" id="ARBA00022714"/>
    </source>
</evidence>
<dbReference type="SUPFAM" id="SSF50022">
    <property type="entry name" value="ISP domain"/>
    <property type="match status" value="1"/>
</dbReference>
<dbReference type="GO" id="GO:0016020">
    <property type="term" value="C:membrane"/>
    <property type="evidence" value="ECO:0007669"/>
    <property type="project" value="InterPro"/>
</dbReference>
<dbReference type="InterPro" id="IPR017941">
    <property type="entry name" value="Rieske_2Fe-2S"/>
</dbReference>
<keyword evidence="1" id="KW-0001">2Fe-2S</keyword>
<dbReference type="PROSITE" id="PS51296">
    <property type="entry name" value="RIESKE"/>
    <property type="match status" value="1"/>
</dbReference>
<evidence type="ECO:0000256" key="3">
    <source>
        <dbReference type="ARBA" id="ARBA00023002"/>
    </source>
</evidence>
<evidence type="ECO:0000256" key="4">
    <source>
        <dbReference type="ARBA" id="ARBA00023004"/>
    </source>
</evidence>
<dbReference type="GO" id="GO:0005737">
    <property type="term" value="C:cytoplasm"/>
    <property type="evidence" value="ECO:0007669"/>
    <property type="project" value="TreeGrafter"/>
</dbReference>